<name>A0ABR2W1A2_9FUNG</name>
<organism evidence="10 11">
    <name type="scientific">Basidiobolus ranarum</name>
    <dbReference type="NCBI Taxonomy" id="34480"/>
    <lineage>
        <taxon>Eukaryota</taxon>
        <taxon>Fungi</taxon>
        <taxon>Fungi incertae sedis</taxon>
        <taxon>Zoopagomycota</taxon>
        <taxon>Entomophthoromycotina</taxon>
        <taxon>Basidiobolomycetes</taxon>
        <taxon>Basidiobolales</taxon>
        <taxon>Basidiobolaceae</taxon>
        <taxon>Basidiobolus</taxon>
    </lineage>
</organism>
<feature type="region of interest" description="Disordered" evidence="8">
    <location>
        <begin position="1"/>
        <end position="44"/>
    </location>
</feature>
<comment type="caution">
    <text evidence="10">The sequence shown here is derived from an EMBL/GenBank/DDBJ whole genome shotgun (WGS) entry which is preliminary data.</text>
</comment>
<proteinExistence type="inferred from homology"/>
<dbReference type="Pfam" id="PF07962">
    <property type="entry name" value="Swi3"/>
    <property type="match status" value="1"/>
</dbReference>
<dbReference type="Proteomes" id="UP001479436">
    <property type="component" value="Unassembled WGS sequence"/>
</dbReference>
<feature type="coiled-coil region" evidence="7">
    <location>
        <begin position="128"/>
        <end position="155"/>
    </location>
</feature>
<feature type="compositionally biased region" description="Basic and acidic residues" evidence="8">
    <location>
        <begin position="8"/>
        <end position="38"/>
    </location>
</feature>
<accession>A0ABR2W1A2</accession>
<evidence type="ECO:0000313" key="10">
    <source>
        <dbReference type="EMBL" id="KAK9716833.1"/>
    </source>
</evidence>
<keyword evidence="3 6" id="KW-0227">DNA damage</keyword>
<feature type="compositionally biased region" description="Basic and acidic residues" evidence="8">
    <location>
        <begin position="243"/>
        <end position="252"/>
    </location>
</feature>
<evidence type="ECO:0000256" key="7">
    <source>
        <dbReference type="SAM" id="Coils"/>
    </source>
</evidence>
<dbReference type="EMBL" id="JASJQH010007176">
    <property type="protein sequence ID" value="KAK9716833.1"/>
    <property type="molecule type" value="Genomic_DNA"/>
</dbReference>
<evidence type="ECO:0000256" key="4">
    <source>
        <dbReference type="ARBA" id="ARBA00023242"/>
    </source>
</evidence>
<feature type="domain" description="Chromosome segregation in meiosis protein 3" evidence="9">
    <location>
        <begin position="65"/>
        <end position="146"/>
    </location>
</feature>
<feature type="region of interest" description="Disordered" evidence="8">
    <location>
        <begin position="228"/>
        <end position="273"/>
    </location>
</feature>
<evidence type="ECO:0000256" key="2">
    <source>
        <dbReference type="ARBA" id="ARBA00006075"/>
    </source>
</evidence>
<evidence type="ECO:0000256" key="6">
    <source>
        <dbReference type="RuleBase" id="RU366049"/>
    </source>
</evidence>
<evidence type="ECO:0000256" key="8">
    <source>
        <dbReference type="SAM" id="MobiDB-lite"/>
    </source>
</evidence>
<keyword evidence="5 6" id="KW-0131">Cell cycle</keyword>
<evidence type="ECO:0000256" key="3">
    <source>
        <dbReference type="ARBA" id="ARBA00022763"/>
    </source>
</evidence>
<evidence type="ECO:0000313" key="11">
    <source>
        <dbReference type="Proteomes" id="UP001479436"/>
    </source>
</evidence>
<dbReference type="InterPro" id="IPR040038">
    <property type="entry name" value="TIPIN/Csm3/Swi3"/>
</dbReference>
<keyword evidence="7" id="KW-0175">Coiled coil</keyword>
<dbReference type="InterPro" id="IPR012923">
    <property type="entry name" value="Csm3"/>
</dbReference>
<dbReference type="PANTHER" id="PTHR13220:SF11">
    <property type="entry name" value="TIMELESS-INTERACTING PROTEIN"/>
    <property type="match status" value="1"/>
</dbReference>
<evidence type="ECO:0000256" key="1">
    <source>
        <dbReference type="ARBA" id="ARBA00004123"/>
    </source>
</evidence>
<comment type="similarity">
    <text evidence="2 6">Belongs to the CSM3 family.</text>
</comment>
<gene>
    <name evidence="10" type="primary">CSM3</name>
    <name evidence="10" type="ORF">K7432_006642</name>
</gene>
<sequence length="273" mass="32042">MFEYELDAENHKKIPLESFREGSEHVNSRASFDDHSDNDLLGATSLSNENLDKVKTRQKREPQPKLDANRLLQPNGLMYIKEKGPKLKFKGKGQEFEDLRHLLDFYQLWCHQLFPKMRFPDAIKKIEKLCSERRLKVFREELIKAERENRGVQIQIDNNRPDTITDWNFGDHEEVDAPMVIQSDEETQSPVADMEDGLQFTGSNGDIEADQLRRIRENRERALARLAARKRARTIEREEEEEEARKIQRAEEVSDLPNSELHETEPEEQESVE</sequence>
<comment type="subcellular location">
    <subcellularLocation>
        <location evidence="1 6">Nucleus</location>
    </subcellularLocation>
</comment>
<keyword evidence="11" id="KW-1185">Reference proteome</keyword>
<comment type="function">
    <text evidence="6">Plays an important role in the control of DNA replication and the maintenance of replication fork stability.</text>
</comment>
<evidence type="ECO:0000259" key="9">
    <source>
        <dbReference type="Pfam" id="PF07962"/>
    </source>
</evidence>
<reference evidence="10 11" key="1">
    <citation type="submission" date="2023-04" db="EMBL/GenBank/DDBJ databases">
        <title>Genome of Basidiobolus ranarum AG-B5.</title>
        <authorList>
            <person name="Stajich J.E."/>
            <person name="Carter-House D."/>
            <person name="Gryganskyi A."/>
        </authorList>
    </citation>
    <scope>NUCLEOTIDE SEQUENCE [LARGE SCALE GENOMIC DNA]</scope>
    <source>
        <strain evidence="10 11">AG-B5</strain>
    </source>
</reference>
<protein>
    <recommendedName>
        <fullName evidence="6">Chromosome segregation in meiosis protein</fullName>
    </recommendedName>
</protein>
<keyword evidence="4 6" id="KW-0539">Nucleus</keyword>
<evidence type="ECO:0000256" key="5">
    <source>
        <dbReference type="ARBA" id="ARBA00023306"/>
    </source>
</evidence>
<dbReference type="PANTHER" id="PTHR13220">
    <property type="entry name" value="TIMELESS INTERACTING-RELATED"/>
    <property type="match status" value="1"/>
</dbReference>